<protein>
    <submittedName>
        <fullName evidence="3">Uncharacterized protein</fullName>
    </submittedName>
</protein>
<feature type="coiled-coil region" evidence="1">
    <location>
        <begin position="206"/>
        <end position="233"/>
    </location>
</feature>
<feature type="chain" id="PRO_5042147599" evidence="2">
    <location>
        <begin position="19"/>
        <end position="271"/>
    </location>
</feature>
<keyword evidence="1" id="KW-0175">Coiled coil</keyword>
<dbReference type="Proteomes" id="UP001054902">
    <property type="component" value="Unassembled WGS sequence"/>
</dbReference>
<accession>A0AAD3HF76</accession>
<proteinExistence type="predicted"/>
<sequence>MKLSITTLLILPLTSVEAFTPSSSKRAPTTLAANKDDEHSVGGFTSELSRRSILTTMATVAGTMLAMPQETSAKDELFKKNPLTNPLLEQIRILEQAEADNIQYGGELAPGSPKGRETYGKLLVPILDIQSDLEKVQALLKESVSLPNLTQADEILTKTQFDKKQFKKTFNAFADNIYYSDPDRANAYLGGGAVPKNEQSIAYLLRNDVLTQLENLQAEVAFLIKEAKAGNELEVDDLFSYSNETVQGMVKYLELVPPTEIKIAKDLIAGR</sequence>
<keyword evidence="4" id="KW-1185">Reference proteome</keyword>
<comment type="caution">
    <text evidence="3">The sequence shown here is derived from an EMBL/GenBank/DDBJ whole genome shotgun (WGS) entry which is preliminary data.</text>
</comment>
<dbReference type="EMBL" id="BLLK01000069">
    <property type="protein sequence ID" value="GFH61096.1"/>
    <property type="molecule type" value="Genomic_DNA"/>
</dbReference>
<dbReference type="AlphaFoldDB" id="A0AAD3HF76"/>
<gene>
    <name evidence="3" type="ORF">CTEN210_17572</name>
</gene>
<feature type="signal peptide" evidence="2">
    <location>
        <begin position="1"/>
        <end position="18"/>
    </location>
</feature>
<evidence type="ECO:0000313" key="3">
    <source>
        <dbReference type="EMBL" id="GFH61096.1"/>
    </source>
</evidence>
<evidence type="ECO:0000313" key="4">
    <source>
        <dbReference type="Proteomes" id="UP001054902"/>
    </source>
</evidence>
<evidence type="ECO:0000256" key="2">
    <source>
        <dbReference type="SAM" id="SignalP"/>
    </source>
</evidence>
<name>A0AAD3HF76_9STRA</name>
<keyword evidence="2" id="KW-0732">Signal</keyword>
<organism evidence="3 4">
    <name type="scientific">Chaetoceros tenuissimus</name>
    <dbReference type="NCBI Taxonomy" id="426638"/>
    <lineage>
        <taxon>Eukaryota</taxon>
        <taxon>Sar</taxon>
        <taxon>Stramenopiles</taxon>
        <taxon>Ochrophyta</taxon>
        <taxon>Bacillariophyta</taxon>
        <taxon>Coscinodiscophyceae</taxon>
        <taxon>Chaetocerotophycidae</taxon>
        <taxon>Chaetocerotales</taxon>
        <taxon>Chaetocerotaceae</taxon>
        <taxon>Chaetoceros</taxon>
    </lineage>
</organism>
<reference evidence="3 4" key="1">
    <citation type="journal article" date="2021" name="Sci. Rep.">
        <title>The genome of the diatom Chaetoceros tenuissimus carries an ancient integrated fragment of an extant virus.</title>
        <authorList>
            <person name="Hongo Y."/>
            <person name="Kimura K."/>
            <person name="Takaki Y."/>
            <person name="Yoshida Y."/>
            <person name="Baba S."/>
            <person name="Kobayashi G."/>
            <person name="Nagasaki K."/>
            <person name="Hano T."/>
            <person name="Tomaru Y."/>
        </authorList>
    </citation>
    <scope>NUCLEOTIDE SEQUENCE [LARGE SCALE GENOMIC DNA]</scope>
    <source>
        <strain evidence="3 4">NIES-3715</strain>
    </source>
</reference>
<evidence type="ECO:0000256" key="1">
    <source>
        <dbReference type="SAM" id="Coils"/>
    </source>
</evidence>